<dbReference type="PANTHER" id="PTHR47707">
    <property type="entry name" value="8-OXO-DGTP DIPHOSPHATASE"/>
    <property type="match status" value="1"/>
</dbReference>
<feature type="domain" description="Nudix hydrolase" evidence="12">
    <location>
        <begin position="141"/>
        <end position="266"/>
    </location>
</feature>
<comment type="caution">
    <text evidence="13">The sequence shown here is derived from an EMBL/GenBank/DDBJ whole genome shotgun (WGS) entry which is preliminary data.</text>
</comment>
<evidence type="ECO:0000313" key="14">
    <source>
        <dbReference type="Proteomes" id="UP000533598"/>
    </source>
</evidence>
<dbReference type="InterPro" id="IPR047127">
    <property type="entry name" value="MutT-like"/>
</dbReference>
<evidence type="ECO:0000259" key="12">
    <source>
        <dbReference type="PROSITE" id="PS51462"/>
    </source>
</evidence>
<dbReference type="CDD" id="cd03425">
    <property type="entry name" value="NUDIX_MutT_NudA_like"/>
    <property type="match status" value="1"/>
</dbReference>
<evidence type="ECO:0000256" key="8">
    <source>
        <dbReference type="ARBA" id="ARBA00022842"/>
    </source>
</evidence>
<keyword evidence="6" id="KW-0227">DNA damage</keyword>
<dbReference type="GO" id="GO:0046872">
    <property type="term" value="F:metal ion binding"/>
    <property type="evidence" value="ECO:0007669"/>
    <property type="project" value="UniProtKB-KW"/>
</dbReference>
<keyword evidence="4" id="KW-0235">DNA replication</keyword>
<dbReference type="InterPro" id="IPR000086">
    <property type="entry name" value="NUDIX_hydrolase_dom"/>
</dbReference>
<evidence type="ECO:0000256" key="10">
    <source>
        <dbReference type="ARBA" id="ARBA00035861"/>
    </source>
</evidence>
<evidence type="ECO:0000256" key="11">
    <source>
        <dbReference type="ARBA" id="ARBA00038905"/>
    </source>
</evidence>
<dbReference type="SUPFAM" id="SSF55811">
    <property type="entry name" value="Nudix"/>
    <property type="match status" value="1"/>
</dbReference>
<dbReference type="RefSeq" id="WP_312986179.1">
    <property type="nucleotide sequence ID" value="NZ_JACHMH010000001.1"/>
</dbReference>
<keyword evidence="5" id="KW-0479">Metal-binding</keyword>
<dbReference type="SUPFAM" id="SSF55961">
    <property type="entry name" value="Bet v1-like"/>
    <property type="match status" value="1"/>
</dbReference>
<dbReference type="PANTHER" id="PTHR47707:SF1">
    <property type="entry name" value="NUDIX HYDROLASE FAMILY PROTEIN"/>
    <property type="match status" value="1"/>
</dbReference>
<evidence type="ECO:0000256" key="6">
    <source>
        <dbReference type="ARBA" id="ARBA00022763"/>
    </source>
</evidence>
<dbReference type="PROSITE" id="PS51462">
    <property type="entry name" value="NUDIX"/>
    <property type="match status" value="1"/>
</dbReference>
<keyword evidence="8" id="KW-0460">Magnesium</keyword>
<comment type="catalytic activity">
    <reaction evidence="10">
        <text>8-oxo-dGTP + H2O = 8-oxo-dGMP + diphosphate + H(+)</text>
        <dbReference type="Rhea" id="RHEA:31575"/>
        <dbReference type="ChEBI" id="CHEBI:15377"/>
        <dbReference type="ChEBI" id="CHEBI:15378"/>
        <dbReference type="ChEBI" id="CHEBI:33019"/>
        <dbReference type="ChEBI" id="CHEBI:63224"/>
        <dbReference type="ChEBI" id="CHEBI:77896"/>
        <dbReference type="EC" id="3.6.1.55"/>
    </reaction>
</comment>
<evidence type="ECO:0000256" key="5">
    <source>
        <dbReference type="ARBA" id="ARBA00022723"/>
    </source>
</evidence>
<dbReference type="GO" id="GO:0008413">
    <property type="term" value="F:8-oxo-7,8-dihydroguanosine triphosphate pyrophosphatase activity"/>
    <property type="evidence" value="ECO:0007669"/>
    <property type="project" value="TreeGrafter"/>
</dbReference>
<evidence type="ECO:0000256" key="7">
    <source>
        <dbReference type="ARBA" id="ARBA00022801"/>
    </source>
</evidence>
<evidence type="ECO:0000256" key="3">
    <source>
        <dbReference type="ARBA" id="ARBA00022457"/>
    </source>
</evidence>
<dbReference type="GO" id="GO:0044715">
    <property type="term" value="F:8-oxo-dGDP phosphatase activity"/>
    <property type="evidence" value="ECO:0007669"/>
    <property type="project" value="TreeGrafter"/>
</dbReference>
<sequence length="275" mass="29292">MGVLRSTVLIDAPVRTVAAALREVTTWGQAVAAAGGRLQVNAEGALLVLGDELKCAFPLLPAQRLRVDHVDEHGLSLVTDNGGGVTVRVADTGGGVLVTESLSWNNPLGKLGDLLMFRRLVLRLLAAHRTQVELRSLELAAAKIVVAAAVVREGKLLVQQRSYPMSLAGKWELPGGRVEPGETEVEALVRECHEEMGVVVRPLGRLGPDIPLPGVGLLRTHTAWLDAADVQPRAVEHRAVRWVAAAHLAGLDWVAADRVLVPALVALTEQVSADQ</sequence>
<dbReference type="GO" id="GO:0044716">
    <property type="term" value="F:8-oxo-GDP phosphatase activity"/>
    <property type="evidence" value="ECO:0007669"/>
    <property type="project" value="TreeGrafter"/>
</dbReference>
<dbReference type="InterPro" id="IPR015797">
    <property type="entry name" value="NUDIX_hydrolase-like_dom_sf"/>
</dbReference>
<protein>
    <recommendedName>
        <fullName evidence="11">8-oxo-dGTP diphosphatase</fullName>
        <ecNumber evidence="11">3.6.1.55</ecNumber>
    </recommendedName>
</protein>
<reference evidence="13 14" key="1">
    <citation type="submission" date="2020-08" db="EMBL/GenBank/DDBJ databases">
        <title>Sequencing the genomes of 1000 actinobacteria strains.</title>
        <authorList>
            <person name="Klenk H.-P."/>
        </authorList>
    </citation>
    <scope>NUCLEOTIDE SEQUENCE [LARGE SCALE GENOMIC DNA]</scope>
    <source>
        <strain evidence="13 14">DSM 44230</strain>
    </source>
</reference>
<dbReference type="EC" id="3.6.1.55" evidence="11"/>
<accession>A0A7W7C3U6</accession>
<dbReference type="GO" id="GO:0006260">
    <property type="term" value="P:DNA replication"/>
    <property type="evidence" value="ECO:0007669"/>
    <property type="project" value="UniProtKB-KW"/>
</dbReference>
<evidence type="ECO:0000256" key="2">
    <source>
        <dbReference type="ARBA" id="ARBA00005582"/>
    </source>
</evidence>
<evidence type="ECO:0000256" key="1">
    <source>
        <dbReference type="ARBA" id="ARBA00001946"/>
    </source>
</evidence>
<proteinExistence type="inferred from homology"/>
<keyword evidence="7 13" id="KW-0378">Hydrolase</keyword>
<dbReference type="Proteomes" id="UP000533598">
    <property type="component" value="Unassembled WGS sequence"/>
</dbReference>
<dbReference type="EMBL" id="JACHMH010000001">
    <property type="protein sequence ID" value="MBB4674042.1"/>
    <property type="molecule type" value="Genomic_DNA"/>
</dbReference>
<keyword evidence="9" id="KW-0234">DNA repair</keyword>
<dbReference type="Gene3D" id="3.90.79.10">
    <property type="entry name" value="Nucleoside Triphosphate Pyrophosphohydrolase"/>
    <property type="match status" value="1"/>
</dbReference>
<dbReference type="AlphaFoldDB" id="A0A7W7C3U6"/>
<evidence type="ECO:0000256" key="9">
    <source>
        <dbReference type="ARBA" id="ARBA00023204"/>
    </source>
</evidence>
<organism evidence="13 14">
    <name type="scientific">Crossiella cryophila</name>
    <dbReference type="NCBI Taxonomy" id="43355"/>
    <lineage>
        <taxon>Bacteria</taxon>
        <taxon>Bacillati</taxon>
        <taxon>Actinomycetota</taxon>
        <taxon>Actinomycetes</taxon>
        <taxon>Pseudonocardiales</taxon>
        <taxon>Pseudonocardiaceae</taxon>
        <taxon>Crossiella</taxon>
    </lineage>
</organism>
<dbReference type="PRINTS" id="PR00502">
    <property type="entry name" value="NUDIXFAMILY"/>
</dbReference>
<dbReference type="GO" id="GO:0006281">
    <property type="term" value="P:DNA repair"/>
    <property type="evidence" value="ECO:0007669"/>
    <property type="project" value="UniProtKB-KW"/>
</dbReference>
<evidence type="ECO:0000256" key="4">
    <source>
        <dbReference type="ARBA" id="ARBA00022705"/>
    </source>
</evidence>
<evidence type="ECO:0000313" key="13">
    <source>
        <dbReference type="EMBL" id="MBB4674042.1"/>
    </source>
</evidence>
<dbReference type="GO" id="GO:0035539">
    <property type="term" value="F:8-oxo-7,8-dihydrodeoxyguanosine triphosphate pyrophosphatase activity"/>
    <property type="evidence" value="ECO:0007669"/>
    <property type="project" value="UniProtKB-EC"/>
</dbReference>
<keyword evidence="14" id="KW-1185">Reference proteome</keyword>
<dbReference type="InterPro" id="IPR020476">
    <property type="entry name" value="Nudix_hydrolase"/>
</dbReference>
<name>A0A7W7C3U6_9PSEU</name>
<keyword evidence="3" id="KW-0515">Mutator protein</keyword>
<comment type="similarity">
    <text evidence="2">Belongs to the Nudix hydrolase family.</text>
</comment>
<gene>
    <name evidence="13" type="ORF">HNR67_000160</name>
</gene>
<dbReference type="Pfam" id="PF00293">
    <property type="entry name" value="NUDIX"/>
    <property type="match status" value="1"/>
</dbReference>
<comment type="cofactor">
    <cofactor evidence="1">
        <name>Mg(2+)</name>
        <dbReference type="ChEBI" id="CHEBI:18420"/>
    </cofactor>
</comment>